<name>A0ABU7KCJ0_9ACTN</name>
<keyword evidence="3" id="KW-1185">Reference proteome</keyword>
<dbReference type="Proteomes" id="UP001356095">
    <property type="component" value="Unassembled WGS sequence"/>
</dbReference>
<accession>A0ABU7KCJ0</accession>
<comment type="caution">
    <text evidence="2">The sequence shown here is derived from an EMBL/GenBank/DDBJ whole genome shotgun (WGS) entry which is preliminary data.</text>
</comment>
<sequence length="192" mass="21514">MATHLDPASRYRRGVVTVNSDRHRAALWVFMVIVVAHWAEHLAQAAQIYVLDWPVPEARGVLGIPFPWLVSSEWMHYGYALLMLAGLLLLLPGFTGRSRTWWRVSLWIQVWHHLEHFLLLVQALSGAHLGGGAAPMSLIQFVVPRVELHLLYNALVFAPMVVAMYLHTHPRPDEAAAMACGCATAREEGAVR</sequence>
<keyword evidence="1" id="KW-0472">Membrane</keyword>
<protein>
    <recommendedName>
        <fullName evidence="4">Transmembrane protein</fullName>
    </recommendedName>
</protein>
<feature type="transmembrane region" description="Helical" evidence="1">
    <location>
        <begin position="117"/>
        <end position="143"/>
    </location>
</feature>
<feature type="transmembrane region" description="Helical" evidence="1">
    <location>
        <begin position="77"/>
        <end position="96"/>
    </location>
</feature>
<dbReference type="EMBL" id="JAUZMY010000024">
    <property type="protein sequence ID" value="MEE2039958.1"/>
    <property type="molecule type" value="Genomic_DNA"/>
</dbReference>
<feature type="transmembrane region" description="Helical" evidence="1">
    <location>
        <begin position="149"/>
        <end position="168"/>
    </location>
</feature>
<gene>
    <name evidence="2" type="ORF">Q8791_22335</name>
</gene>
<evidence type="ECO:0000313" key="3">
    <source>
        <dbReference type="Proteomes" id="UP001356095"/>
    </source>
</evidence>
<dbReference type="RefSeq" id="WP_330093719.1">
    <property type="nucleotide sequence ID" value="NZ_JAUZMY010000024.1"/>
</dbReference>
<evidence type="ECO:0008006" key="4">
    <source>
        <dbReference type="Google" id="ProtNLM"/>
    </source>
</evidence>
<keyword evidence="1" id="KW-1133">Transmembrane helix</keyword>
<evidence type="ECO:0000313" key="2">
    <source>
        <dbReference type="EMBL" id="MEE2039958.1"/>
    </source>
</evidence>
<proteinExistence type="predicted"/>
<organism evidence="2 3">
    <name type="scientific">Nocardiopsis codii</name>
    <dbReference type="NCBI Taxonomy" id="3065942"/>
    <lineage>
        <taxon>Bacteria</taxon>
        <taxon>Bacillati</taxon>
        <taxon>Actinomycetota</taxon>
        <taxon>Actinomycetes</taxon>
        <taxon>Streptosporangiales</taxon>
        <taxon>Nocardiopsidaceae</taxon>
        <taxon>Nocardiopsis</taxon>
    </lineage>
</organism>
<evidence type="ECO:0000256" key="1">
    <source>
        <dbReference type="SAM" id="Phobius"/>
    </source>
</evidence>
<keyword evidence="1" id="KW-0812">Transmembrane</keyword>
<reference evidence="2 3" key="1">
    <citation type="submission" date="2023-08" db="EMBL/GenBank/DDBJ databases">
        <authorList>
            <person name="Girao M."/>
            <person name="Carvalho M.F."/>
        </authorList>
    </citation>
    <scope>NUCLEOTIDE SEQUENCE [LARGE SCALE GENOMIC DNA]</scope>
    <source>
        <strain evidence="2 3">CT-R113</strain>
    </source>
</reference>